<protein>
    <recommendedName>
        <fullName evidence="3">DNA helicase</fullName>
        <ecNumber evidence="3">3.6.4.12</ecNumber>
    </recommendedName>
</protein>
<dbReference type="FunFam" id="3.40.50.300:FF:000097">
    <property type="entry name" value="Regulator of nonsense transcripts 1"/>
    <property type="match status" value="1"/>
</dbReference>
<evidence type="ECO:0000313" key="14">
    <source>
        <dbReference type="Proteomes" id="UP000005237"/>
    </source>
</evidence>
<dbReference type="SUPFAM" id="SSF52540">
    <property type="entry name" value="P-loop containing nucleoside triphosphate hydrolases"/>
    <property type="match status" value="1"/>
</dbReference>
<evidence type="ECO:0000256" key="6">
    <source>
        <dbReference type="ARBA" id="ARBA00022741"/>
    </source>
</evidence>
<dbReference type="GO" id="GO:0005737">
    <property type="term" value="C:cytoplasm"/>
    <property type="evidence" value="ECO:0007669"/>
    <property type="project" value="UniProtKB-SubCell"/>
</dbReference>
<evidence type="ECO:0000313" key="13">
    <source>
        <dbReference type="EnsemblMetazoa" id="CJA31588.1"/>
    </source>
</evidence>
<dbReference type="PANTHER" id="PTHR10887:SF364">
    <property type="entry name" value="REGULATOR OF NONSENSE TRANSCRIPTS 1"/>
    <property type="match status" value="1"/>
</dbReference>
<organism evidence="13 14">
    <name type="scientific">Caenorhabditis japonica</name>
    <dbReference type="NCBI Taxonomy" id="281687"/>
    <lineage>
        <taxon>Eukaryota</taxon>
        <taxon>Metazoa</taxon>
        <taxon>Ecdysozoa</taxon>
        <taxon>Nematoda</taxon>
        <taxon>Chromadorea</taxon>
        <taxon>Rhabditida</taxon>
        <taxon>Rhabditina</taxon>
        <taxon>Rhabditomorpha</taxon>
        <taxon>Rhabditoidea</taxon>
        <taxon>Rhabditidae</taxon>
        <taxon>Peloderinae</taxon>
        <taxon>Caenorhabditis</taxon>
    </lineage>
</organism>
<evidence type="ECO:0000256" key="2">
    <source>
        <dbReference type="ARBA" id="ARBA00007913"/>
    </source>
</evidence>
<proteinExistence type="inferred from homology"/>
<comment type="similarity">
    <text evidence="2">Belongs to the DNA2/NAM7 helicase family.</text>
</comment>
<name>A0A8R1ICD1_CAEJA</name>
<dbReference type="CDD" id="cd18808">
    <property type="entry name" value="SF1_C_Upf1"/>
    <property type="match status" value="1"/>
</dbReference>
<dbReference type="EC" id="3.6.4.12" evidence="3"/>
<evidence type="ECO:0000256" key="10">
    <source>
        <dbReference type="ARBA" id="ARBA00022833"/>
    </source>
</evidence>
<keyword evidence="4" id="KW-0963">Cytoplasm</keyword>
<evidence type="ECO:0000256" key="7">
    <source>
        <dbReference type="ARBA" id="ARBA00022771"/>
    </source>
</evidence>
<keyword evidence="10" id="KW-0862">Zinc</keyword>
<accession>A0A8R1ICD1</accession>
<sequence length="204" mass="22852">MTGIDWHWPRLDKPAFFWHCCGSEELSSSGTSFLNRTEAANVEKLVSKLIKAGVEPSQIGVITPYEGQRSFIVNYMNTQGTLNSKLYEHVEIASVDAFQGREKDYIIVTCVRSNNVLGIGFLSDPRRLNVAITRAKYGLVVVGNAKVLARHELWYELINHYKGKELLYEGPISALKQTDLTLAKPTIKAKNKIVVSVLRLLNMG</sequence>
<feature type="domain" description="DNA2/NAM7 helicase-like C-terminal" evidence="12">
    <location>
        <begin position="5"/>
        <end position="146"/>
    </location>
</feature>
<keyword evidence="6" id="KW-0547">Nucleotide-binding</keyword>
<evidence type="ECO:0000256" key="5">
    <source>
        <dbReference type="ARBA" id="ARBA00022723"/>
    </source>
</evidence>
<evidence type="ECO:0000256" key="8">
    <source>
        <dbReference type="ARBA" id="ARBA00022801"/>
    </source>
</evidence>
<keyword evidence="5" id="KW-0479">Metal-binding</keyword>
<dbReference type="InterPro" id="IPR027417">
    <property type="entry name" value="P-loop_NTPase"/>
</dbReference>
<evidence type="ECO:0000256" key="1">
    <source>
        <dbReference type="ARBA" id="ARBA00004496"/>
    </source>
</evidence>
<dbReference type="Pfam" id="PF13087">
    <property type="entry name" value="AAA_12"/>
    <property type="match status" value="1"/>
</dbReference>
<dbReference type="GO" id="GO:0003724">
    <property type="term" value="F:RNA helicase activity"/>
    <property type="evidence" value="ECO:0007669"/>
    <property type="project" value="TreeGrafter"/>
</dbReference>
<dbReference type="AlphaFoldDB" id="A0A8R1ICD1"/>
<keyword evidence="14" id="KW-1185">Reference proteome</keyword>
<dbReference type="Proteomes" id="UP000005237">
    <property type="component" value="Unassembled WGS sequence"/>
</dbReference>
<dbReference type="GO" id="GO:0000184">
    <property type="term" value="P:nuclear-transcribed mRNA catabolic process, nonsense-mediated decay"/>
    <property type="evidence" value="ECO:0007669"/>
    <property type="project" value="TreeGrafter"/>
</dbReference>
<keyword evidence="7" id="KW-0863">Zinc-finger</keyword>
<reference evidence="14" key="1">
    <citation type="submission" date="2010-08" db="EMBL/GenBank/DDBJ databases">
        <authorList>
            <consortium name="Caenorhabditis japonica Sequencing Consortium"/>
            <person name="Wilson R.K."/>
        </authorList>
    </citation>
    <scope>NUCLEOTIDE SEQUENCE [LARGE SCALE GENOMIC DNA]</scope>
    <source>
        <strain evidence="14">DF5081</strain>
    </source>
</reference>
<dbReference type="PANTHER" id="PTHR10887">
    <property type="entry name" value="DNA2/NAM7 HELICASE FAMILY"/>
    <property type="match status" value="1"/>
</dbReference>
<dbReference type="InterPro" id="IPR041679">
    <property type="entry name" value="DNA2/NAM7-like_C"/>
</dbReference>
<comment type="subcellular location">
    <subcellularLocation>
        <location evidence="1">Cytoplasm</location>
    </subcellularLocation>
</comment>
<keyword evidence="9" id="KW-0347">Helicase</keyword>
<dbReference type="Gene3D" id="3.40.50.300">
    <property type="entry name" value="P-loop containing nucleotide triphosphate hydrolases"/>
    <property type="match status" value="1"/>
</dbReference>
<evidence type="ECO:0000259" key="12">
    <source>
        <dbReference type="Pfam" id="PF13087"/>
    </source>
</evidence>
<dbReference type="GO" id="GO:0008270">
    <property type="term" value="F:zinc ion binding"/>
    <property type="evidence" value="ECO:0007669"/>
    <property type="project" value="UniProtKB-KW"/>
</dbReference>
<keyword evidence="8" id="KW-0378">Hydrolase</keyword>
<dbReference type="InterPro" id="IPR045055">
    <property type="entry name" value="DNA2/NAM7-like"/>
</dbReference>
<dbReference type="GO" id="GO:0005524">
    <property type="term" value="F:ATP binding"/>
    <property type="evidence" value="ECO:0007669"/>
    <property type="project" value="UniProtKB-KW"/>
</dbReference>
<reference evidence="13" key="2">
    <citation type="submission" date="2022-06" db="UniProtKB">
        <authorList>
            <consortium name="EnsemblMetazoa"/>
        </authorList>
    </citation>
    <scope>IDENTIFICATION</scope>
    <source>
        <strain evidence="13">DF5081</strain>
    </source>
</reference>
<dbReference type="GO" id="GO:0016787">
    <property type="term" value="F:hydrolase activity"/>
    <property type="evidence" value="ECO:0007669"/>
    <property type="project" value="UniProtKB-KW"/>
</dbReference>
<dbReference type="EnsemblMetazoa" id="CJA31588.1">
    <property type="protein sequence ID" value="CJA31588.1"/>
    <property type="gene ID" value="WBGene00207435"/>
</dbReference>
<keyword evidence="11" id="KW-0067">ATP-binding</keyword>
<dbReference type="GO" id="GO:0003678">
    <property type="term" value="F:DNA helicase activity"/>
    <property type="evidence" value="ECO:0007669"/>
    <property type="project" value="UniProtKB-EC"/>
</dbReference>
<evidence type="ECO:0000256" key="11">
    <source>
        <dbReference type="ARBA" id="ARBA00022840"/>
    </source>
</evidence>
<dbReference type="InterPro" id="IPR047187">
    <property type="entry name" value="SF1_C_Upf1"/>
</dbReference>
<evidence type="ECO:0000256" key="3">
    <source>
        <dbReference type="ARBA" id="ARBA00012551"/>
    </source>
</evidence>
<evidence type="ECO:0000256" key="9">
    <source>
        <dbReference type="ARBA" id="ARBA00022806"/>
    </source>
</evidence>
<evidence type="ECO:0000256" key="4">
    <source>
        <dbReference type="ARBA" id="ARBA00022490"/>
    </source>
</evidence>